<feature type="region of interest" description="Disordered" evidence="1">
    <location>
        <begin position="123"/>
        <end position="149"/>
    </location>
</feature>
<comment type="caution">
    <text evidence="2">The sequence shown here is derived from an EMBL/GenBank/DDBJ whole genome shotgun (WGS) entry which is preliminary data.</text>
</comment>
<evidence type="ECO:0000313" key="2">
    <source>
        <dbReference type="EMBL" id="KAL1488451.1"/>
    </source>
</evidence>
<keyword evidence="3" id="KW-1185">Reference proteome</keyword>
<protein>
    <recommendedName>
        <fullName evidence="4">HTH psq-type domain-containing protein</fullName>
    </recommendedName>
</protein>
<evidence type="ECO:0000256" key="1">
    <source>
        <dbReference type="SAM" id="MobiDB-lite"/>
    </source>
</evidence>
<gene>
    <name evidence="2" type="ORF">ABEB36_014922</name>
</gene>
<reference evidence="2 3" key="1">
    <citation type="submission" date="2024-05" db="EMBL/GenBank/DDBJ databases">
        <title>Genetic variation in Jamaican populations of the coffee berry borer (Hypothenemus hampei).</title>
        <authorList>
            <person name="Errbii M."/>
            <person name="Myrie A."/>
        </authorList>
    </citation>
    <scope>NUCLEOTIDE SEQUENCE [LARGE SCALE GENOMIC DNA]</scope>
    <source>
        <strain evidence="2">JA-Hopewell-2020-01-JO</strain>
        <tissue evidence="2">Whole body</tissue>
    </source>
</reference>
<proteinExistence type="predicted"/>
<sequence>MPFKWKCKGRKQNCPEDIRNAVLEVVKEQKKIRTTAKKYDIDKMTLLRYIRKYKNDVNTDFFPNFVTSQMFTKKEENVLAEYLLTLCALNYESHATLASSLQDKAVLNVATLQNRMSSQILRNPEEIRPYPKAPPRINKGKKTQENLEY</sequence>
<organism evidence="2 3">
    <name type="scientific">Hypothenemus hampei</name>
    <name type="common">Coffee berry borer</name>
    <dbReference type="NCBI Taxonomy" id="57062"/>
    <lineage>
        <taxon>Eukaryota</taxon>
        <taxon>Metazoa</taxon>
        <taxon>Ecdysozoa</taxon>
        <taxon>Arthropoda</taxon>
        <taxon>Hexapoda</taxon>
        <taxon>Insecta</taxon>
        <taxon>Pterygota</taxon>
        <taxon>Neoptera</taxon>
        <taxon>Endopterygota</taxon>
        <taxon>Coleoptera</taxon>
        <taxon>Polyphaga</taxon>
        <taxon>Cucujiformia</taxon>
        <taxon>Curculionidae</taxon>
        <taxon>Scolytinae</taxon>
        <taxon>Hypothenemus</taxon>
    </lineage>
</organism>
<evidence type="ECO:0008006" key="4">
    <source>
        <dbReference type="Google" id="ProtNLM"/>
    </source>
</evidence>
<dbReference type="EMBL" id="JBDJPC010000014">
    <property type="protein sequence ID" value="KAL1488451.1"/>
    <property type="molecule type" value="Genomic_DNA"/>
</dbReference>
<evidence type="ECO:0000313" key="3">
    <source>
        <dbReference type="Proteomes" id="UP001566132"/>
    </source>
</evidence>
<dbReference type="Proteomes" id="UP001566132">
    <property type="component" value="Unassembled WGS sequence"/>
</dbReference>
<dbReference type="AlphaFoldDB" id="A0ABD1E1A3"/>
<accession>A0ABD1E1A3</accession>
<name>A0ABD1E1A3_HYPHA</name>